<accession>A0A0G0L616</accession>
<evidence type="ECO:0000313" key="1">
    <source>
        <dbReference type="EMBL" id="KKQ87463.1"/>
    </source>
</evidence>
<dbReference type="EMBL" id="LBVO01000052">
    <property type="protein sequence ID" value="KKQ87463.1"/>
    <property type="molecule type" value="Genomic_DNA"/>
</dbReference>
<gene>
    <name evidence="1" type="ORF">UT11_C0052G0001</name>
</gene>
<protein>
    <submittedName>
        <fullName evidence="1">Uncharacterized protein</fullName>
    </submittedName>
</protein>
<feature type="non-terminal residue" evidence="1">
    <location>
        <position position="1"/>
    </location>
</feature>
<organism evidence="1 2">
    <name type="scientific">Berkelbacteria bacterium GW2011_GWA2_38_9</name>
    <dbReference type="NCBI Taxonomy" id="1618334"/>
    <lineage>
        <taxon>Bacteria</taxon>
        <taxon>Candidatus Berkelbacteria</taxon>
    </lineage>
</organism>
<name>A0A0G0L616_9BACT</name>
<dbReference type="AlphaFoldDB" id="A0A0G0L616"/>
<sequence>GSKDNITSDLATKQQTLKIYQIYEFLSKQKGGMSLQHDNVLVGQYRNVLP</sequence>
<evidence type="ECO:0000313" key="2">
    <source>
        <dbReference type="Proteomes" id="UP000033934"/>
    </source>
</evidence>
<comment type="caution">
    <text evidence="1">The sequence shown here is derived from an EMBL/GenBank/DDBJ whole genome shotgun (WGS) entry which is preliminary data.</text>
</comment>
<proteinExistence type="predicted"/>
<dbReference type="Proteomes" id="UP000033934">
    <property type="component" value="Unassembled WGS sequence"/>
</dbReference>
<reference evidence="1 2" key="1">
    <citation type="journal article" date="2015" name="Nature">
        <title>rRNA introns, odd ribosomes, and small enigmatic genomes across a large radiation of phyla.</title>
        <authorList>
            <person name="Brown C.T."/>
            <person name="Hug L.A."/>
            <person name="Thomas B.C."/>
            <person name="Sharon I."/>
            <person name="Castelle C.J."/>
            <person name="Singh A."/>
            <person name="Wilkins M.J."/>
            <person name="Williams K.H."/>
            <person name="Banfield J.F."/>
        </authorList>
    </citation>
    <scope>NUCLEOTIDE SEQUENCE [LARGE SCALE GENOMIC DNA]</scope>
</reference>